<dbReference type="Pfam" id="PF20266">
    <property type="entry name" value="Mab-21_C"/>
    <property type="match status" value="1"/>
</dbReference>
<dbReference type="InterPro" id="IPR024810">
    <property type="entry name" value="MAB21L/cGLR"/>
</dbReference>
<dbReference type="SMART" id="SM01265">
    <property type="entry name" value="Mab-21"/>
    <property type="match status" value="1"/>
</dbReference>
<dbReference type="InterPro" id="IPR046906">
    <property type="entry name" value="Mab-21_HhH/H2TH-like"/>
</dbReference>
<dbReference type="Gene3D" id="1.10.1410.40">
    <property type="match status" value="1"/>
</dbReference>
<keyword evidence="3" id="KW-0547">Nucleotide-binding</keyword>
<evidence type="ECO:0000313" key="7">
    <source>
        <dbReference type="Proteomes" id="UP001159405"/>
    </source>
</evidence>
<dbReference type="PANTHER" id="PTHR10656">
    <property type="entry name" value="CELL FATE DETERMINING PROTEIN MAB21-RELATED"/>
    <property type="match status" value="1"/>
</dbReference>
<evidence type="ECO:0000313" key="6">
    <source>
        <dbReference type="EMBL" id="CAH3109695.1"/>
    </source>
</evidence>
<dbReference type="Pfam" id="PF03281">
    <property type="entry name" value="Mab-21"/>
    <property type="match status" value="1"/>
</dbReference>
<proteinExistence type="inferred from homology"/>
<evidence type="ECO:0000259" key="4">
    <source>
        <dbReference type="Pfam" id="PF03281"/>
    </source>
</evidence>
<keyword evidence="7" id="KW-1185">Reference proteome</keyword>
<keyword evidence="3" id="KW-0067">ATP-binding</keyword>
<protein>
    <recommendedName>
        <fullName evidence="8">Mab-21-like nucleotidyltransferase domain-containing protein</fullName>
    </recommendedName>
</protein>
<name>A0ABN8NHL0_9CNID</name>
<dbReference type="EMBL" id="CALNXK010000022">
    <property type="protein sequence ID" value="CAH3109695.1"/>
    <property type="molecule type" value="Genomic_DNA"/>
</dbReference>
<reference evidence="6 7" key="1">
    <citation type="submission" date="2022-05" db="EMBL/GenBank/DDBJ databases">
        <authorList>
            <consortium name="Genoscope - CEA"/>
            <person name="William W."/>
        </authorList>
    </citation>
    <scope>NUCLEOTIDE SEQUENCE [LARGE SCALE GENOMIC DNA]</scope>
</reference>
<evidence type="ECO:0000259" key="5">
    <source>
        <dbReference type="Pfam" id="PF20266"/>
    </source>
</evidence>
<dbReference type="InterPro" id="IPR046903">
    <property type="entry name" value="Mab-21-like_nuc_Trfase"/>
</dbReference>
<evidence type="ECO:0000256" key="1">
    <source>
        <dbReference type="ARBA" id="ARBA00001946"/>
    </source>
</evidence>
<sequence>MDLRDSSGTQVTFSFDFVLALDWNEWPISAKEWITRPRKWPDKTVAAEVANGGVYLVSKASTHGDPELEWRISFSKAEKILFSRFPKPRGEYTFPAGRKITYDHLLITDGSCRIECYRILKEIFKEHLSTPKILSSYHLKTIMLWACEKHPEDFWESSNSAICFLGLIDDLFHGLATQQLEQFFVPSINLLSHHDNAFLLTLTRKVSRIRTKPLQFVKTPEDDLGIQVTYSDSFIEDSEKAQLEAMKQWFSGAQKNSGGEVVAQMSYSYKMTGKFDPSRVDNSYLRDNHSPKQ</sequence>
<dbReference type="PANTHER" id="PTHR10656:SF69">
    <property type="entry name" value="MAB-21-LIKE HHH_H2TH-LIKE DOMAIN-CONTAINING PROTEIN"/>
    <property type="match status" value="1"/>
</dbReference>
<feature type="domain" description="Mab-21-like nucleotidyltransferase" evidence="4">
    <location>
        <begin position="13"/>
        <end position="82"/>
    </location>
</feature>
<evidence type="ECO:0008006" key="8">
    <source>
        <dbReference type="Google" id="ProtNLM"/>
    </source>
</evidence>
<gene>
    <name evidence="6" type="ORF">PLOB_00018800</name>
</gene>
<accession>A0ABN8NHL0</accession>
<comment type="similarity">
    <text evidence="2">Belongs to the mab-21 family.</text>
</comment>
<comment type="cofactor">
    <cofactor evidence="1">
        <name>Mg(2+)</name>
        <dbReference type="ChEBI" id="CHEBI:18420"/>
    </cofactor>
</comment>
<evidence type="ECO:0000256" key="3">
    <source>
        <dbReference type="ARBA" id="ARBA00022840"/>
    </source>
</evidence>
<evidence type="ECO:0000256" key="2">
    <source>
        <dbReference type="ARBA" id="ARBA00008307"/>
    </source>
</evidence>
<comment type="caution">
    <text evidence="6">The sequence shown here is derived from an EMBL/GenBank/DDBJ whole genome shotgun (WGS) entry which is preliminary data.</text>
</comment>
<organism evidence="6 7">
    <name type="scientific">Porites lobata</name>
    <dbReference type="NCBI Taxonomy" id="104759"/>
    <lineage>
        <taxon>Eukaryota</taxon>
        <taxon>Metazoa</taxon>
        <taxon>Cnidaria</taxon>
        <taxon>Anthozoa</taxon>
        <taxon>Hexacorallia</taxon>
        <taxon>Scleractinia</taxon>
        <taxon>Fungiina</taxon>
        <taxon>Poritidae</taxon>
        <taxon>Porites</taxon>
    </lineage>
</organism>
<dbReference type="Proteomes" id="UP001159405">
    <property type="component" value="Unassembled WGS sequence"/>
</dbReference>
<feature type="domain" description="Mab-21-like HhH/H2TH-like" evidence="5">
    <location>
        <begin position="112"/>
        <end position="207"/>
    </location>
</feature>